<dbReference type="Pfam" id="PF13443">
    <property type="entry name" value="HTH_26"/>
    <property type="match status" value="1"/>
</dbReference>
<organism evidence="2 3">
    <name type="scientific">Klebsiella phage SopranoGao</name>
    <dbReference type="NCBI Taxonomy" id="2026944"/>
    <lineage>
        <taxon>Viruses</taxon>
        <taxon>Duplodnaviria</taxon>
        <taxon>Heunggongvirae</taxon>
        <taxon>Uroviricota</taxon>
        <taxon>Caudoviricetes</taxon>
        <taxon>Lastavirus</taxon>
        <taxon>Lastavirus sopranogao</taxon>
    </lineage>
</organism>
<dbReference type="SUPFAM" id="SSF47413">
    <property type="entry name" value="lambda repressor-like DNA-binding domains"/>
    <property type="match status" value="1"/>
</dbReference>
<evidence type="ECO:0000259" key="1">
    <source>
        <dbReference type="SMART" id="SM00530"/>
    </source>
</evidence>
<dbReference type="SMART" id="SM00530">
    <property type="entry name" value="HTH_XRE"/>
    <property type="match status" value="1"/>
</dbReference>
<proteinExistence type="predicted"/>
<dbReference type="Proteomes" id="UP000224252">
    <property type="component" value="Segment"/>
</dbReference>
<feature type="domain" description="HTH cro/C1-type" evidence="1">
    <location>
        <begin position="7"/>
        <end position="62"/>
    </location>
</feature>
<gene>
    <name evidence="2" type="ORF">SopranoGao_53</name>
</gene>
<name>A0A248SL93_9CAUD</name>
<dbReference type="Gene3D" id="1.10.260.40">
    <property type="entry name" value="lambda repressor-like DNA-binding domains"/>
    <property type="match status" value="1"/>
</dbReference>
<accession>A0A248SL93</accession>
<dbReference type="GO" id="GO:0003677">
    <property type="term" value="F:DNA binding"/>
    <property type="evidence" value="ECO:0007669"/>
    <property type="project" value="InterPro"/>
</dbReference>
<dbReference type="CDD" id="cd00093">
    <property type="entry name" value="HTH_XRE"/>
    <property type="match status" value="1"/>
</dbReference>
<protein>
    <submittedName>
        <fullName evidence="2">Transcriptional regulator</fullName>
    </submittedName>
</protein>
<keyword evidence="3" id="KW-1185">Reference proteome</keyword>
<dbReference type="InterPro" id="IPR001387">
    <property type="entry name" value="Cro/C1-type_HTH"/>
</dbReference>
<evidence type="ECO:0000313" key="3">
    <source>
        <dbReference type="Proteomes" id="UP000224252"/>
    </source>
</evidence>
<sequence length="198" mass="21999">MPVNKKYFDDLMKDRRISLRAIAREMNCSPSQLSRTFGGYRRMQLAEAATIARMLGVPVVEVMVNAGIEEVRDERKYAKVIGFLKGDLTVSPVPDDVRERVPLPIADLPPDTVAIQARTANTPFSFLDGWVFFAGPRVDASDEIGSYCVAHIEGGDKIIGTLSKGYQRGTYNVTGAAGIARQSMKVDWVRRIYFTQHA</sequence>
<dbReference type="EMBL" id="MF612073">
    <property type="protein sequence ID" value="ASV45076.1"/>
    <property type="molecule type" value="Genomic_DNA"/>
</dbReference>
<dbReference type="InterPro" id="IPR010982">
    <property type="entry name" value="Lambda_DNA-bd_dom_sf"/>
</dbReference>
<reference evidence="2 3" key="1">
    <citation type="submission" date="2017-08" db="EMBL/GenBank/DDBJ databases">
        <authorList>
            <person name="de Groot N.N."/>
        </authorList>
    </citation>
    <scope>NUCLEOTIDE SEQUENCE [LARGE SCALE GENOMIC DNA]</scope>
</reference>
<evidence type="ECO:0000313" key="2">
    <source>
        <dbReference type="EMBL" id="ASV45076.1"/>
    </source>
</evidence>